<dbReference type="Pfam" id="PF13899">
    <property type="entry name" value="Thioredoxin_7"/>
    <property type="match status" value="1"/>
</dbReference>
<name>A0A328WLV6_9FLAO</name>
<dbReference type="InterPro" id="IPR013766">
    <property type="entry name" value="Thioredoxin_domain"/>
</dbReference>
<dbReference type="PROSITE" id="PS51352">
    <property type="entry name" value="THIOREDOXIN_2"/>
    <property type="match status" value="1"/>
</dbReference>
<dbReference type="PANTHER" id="PTHR32234:SF0">
    <property type="entry name" value="THIOL:DISULFIDE INTERCHANGE PROTEIN DSBD"/>
    <property type="match status" value="1"/>
</dbReference>
<keyword evidence="1" id="KW-0676">Redox-active center</keyword>
<comment type="caution">
    <text evidence="3">The sequence shown here is derived from an EMBL/GenBank/DDBJ whole genome shotgun (WGS) entry which is preliminary data.</text>
</comment>
<keyword evidence="4" id="KW-1185">Reference proteome</keyword>
<evidence type="ECO:0000313" key="3">
    <source>
        <dbReference type="EMBL" id="RAR47173.1"/>
    </source>
</evidence>
<dbReference type="InterPro" id="IPR036249">
    <property type="entry name" value="Thioredoxin-like_sf"/>
</dbReference>
<protein>
    <submittedName>
        <fullName evidence="3">Thioredoxin-like protein</fullName>
    </submittedName>
</protein>
<dbReference type="PROSITE" id="PS00194">
    <property type="entry name" value="THIOREDOXIN_1"/>
    <property type="match status" value="1"/>
</dbReference>
<sequence length="140" mass="16035">MFLFVYCLGSLFLSFTVPTEDTTAAKGIDFFKGTFQEALALAEKEQKYVFVDVYATWCGPCKQLKRTTFKDKEVGAYFNKNFINIAIDGETKEGDEILSRYTIRSYPTLLILDAKGRVQTRHSGFMKPYILINFGRRIVP</sequence>
<organism evidence="3 4">
    <name type="scientific">Flavobacterium lacus</name>
    <dbReference type="NCBI Taxonomy" id="1353778"/>
    <lineage>
        <taxon>Bacteria</taxon>
        <taxon>Pseudomonadati</taxon>
        <taxon>Bacteroidota</taxon>
        <taxon>Flavobacteriia</taxon>
        <taxon>Flavobacteriales</taxon>
        <taxon>Flavobacteriaceae</taxon>
        <taxon>Flavobacterium</taxon>
    </lineage>
</organism>
<dbReference type="EMBL" id="QLSV01000011">
    <property type="protein sequence ID" value="RAR47173.1"/>
    <property type="molecule type" value="Genomic_DNA"/>
</dbReference>
<dbReference type="GO" id="GO:0045454">
    <property type="term" value="P:cell redox homeostasis"/>
    <property type="evidence" value="ECO:0007669"/>
    <property type="project" value="TreeGrafter"/>
</dbReference>
<dbReference type="Gene3D" id="3.40.30.10">
    <property type="entry name" value="Glutaredoxin"/>
    <property type="match status" value="1"/>
</dbReference>
<dbReference type="PANTHER" id="PTHR32234">
    <property type="entry name" value="THIOL:DISULFIDE INTERCHANGE PROTEIN DSBD"/>
    <property type="match status" value="1"/>
</dbReference>
<evidence type="ECO:0000259" key="2">
    <source>
        <dbReference type="PROSITE" id="PS51352"/>
    </source>
</evidence>
<proteinExistence type="predicted"/>
<evidence type="ECO:0000256" key="1">
    <source>
        <dbReference type="ARBA" id="ARBA00023284"/>
    </source>
</evidence>
<evidence type="ECO:0000313" key="4">
    <source>
        <dbReference type="Proteomes" id="UP000249518"/>
    </source>
</evidence>
<reference evidence="3 4" key="1">
    <citation type="submission" date="2018-06" db="EMBL/GenBank/DDBJ databases">
        <title>Genomic Encyclopedia of Type Strains, Phase III (KMG-III): the genomes of soil and plant-associated and newly described type strains.</title>
        <authorList>
            <person name="Whitman W."/>
        </authorList>
    </citation>
    <scope>NUCLEOTIDE SEQUENCE [LARGE SCALE GENOMIC DNA]</scope>
    <source>
        <strain evidence="3 4">CGMCC 1.12504</strain>
    </source>
</reference>
<dbReference type="InterPro" id="IPR017937">
    <property type="entry name" value="Thioredoxin_CS"/>
</dbReference>
<dbReference type="Proteomes" id="UP000249518">
    <property type="component" value="Unassembled WGS sequence"/>
</dbReference>
<gene>
    <name evidence="3" type="ORF">B0I10_11183</name>
</gene>
<dbReference type="GO" id="GO:0015035">
    <property type="term" value="F:protein-disulfide reductase activity"/>
    <property type="evidence" value="ECO:0007669"/>
    <property type="project" value="TreeGrafter"/>
</dbReference>
<dbReference type="SUPFAM" id="SSF52833">
    <property type="entry name" value="Thioredoxin-like"/>
    <property type="match status" value="1"/>
</dbReference>
<accession>A0A328WLV6</accession>
<dbReference type="AlphaFoldDB" id="A0A328WLV6"/>
<feature type="domain" description="Thioredoxin" evidence="2">
    <location>
        <begin position="6"/>
        <end position="140"/>
    </location>
</feature>